<dbReference type="InterPro" id="IPR013528">
    <property type="entry name" value="HMG_CoA_synth_N"/>
</dbReference>
<name>A0A0C2CWJ8_9BACT</name>
<keyword evidence="2" id="KW-0808">Transferase</keyword>
<comment type="similarity">
    <text evidence="1">Belongs to the thiolase-like superfamily. HMG-CoA synthase family.</text>
</comment>
<dbReference type="Proteomes" id="UP000031599">
    <property type="component" value="Unassembled WGS sequence"/>
</dbReference>
<evidence type="ECO:0000313" key="5">
    <source>
        <dbReference type="EMBL" id="KIG15421.1"/>
    </source>
</evidence>
<dbReference type="InterPro" id="IPR013746">
    <property type="entry name" value="HMG_CoA_synt_C_dom"/>
</dbReference>
<dbReference type="Gene3D" id="3.40.47.10">
    <property type="match status" value="2"/>
</dbReference>
<dbReference type="PANTHER" id="PTHR43323">
    <property type="entry name" value="3-HYDROXY-3-METHYLGLUTARYL COENZYME A SYNTHASE"/>
    <property type="match status" value="1"/>
</dbReference>
<dbReference type="GO" id="GO:0004421">
    <property type="term" value="F:hydroxymethylglutaryl-CoA synthase activity"/>
    <property type="evidence" value="ECO:0007669"/>
    <property type="project" value="InterPro"/>
</dbReference>
<organism evidence="5 6">
    <name type="scientific">Enhygromyxa salina</name>
    <dbReference type="NCBI Taxonomy" id="215803"/>
    <lineage>
        <taxon>Bacteria</taxon>
        <taxon>Pseudomonadati</taxon>
        <taxon>Myxococcota</taxon>
        <taxon>Polyangia</taxon>
        <taxon>Nannocystales</taxon>
        <taxon>Nannocystaceae</taxon>
        <taxon>Enhygromyxa</taxon>
    </lineage>
</organism>
<sequence length="420" mass="46316">MTNGNRVGIEKIFAYPCSMTLDMVALAEARGVEASHPIEDLWVEARSLNPVWEDPVTMAVNAARGLLEGEDPEQIELVVVGTESSVDFGKPISSWVQRLAGIGHNCRNYETKHACYGGTGGLMSAAHWVASGFNRGKKALVVCTDQSRMHLEKPWEFVLGAGATAMLISDKPDLLEFELDKNGYWTNEISDTYRPSSRDEVGHADTSLFGYLEAVEGASEHFMEVSGEQDYDANFARHVYHVPFGAMTYRAHRAVVRRFVPGLAKKQIQGHFERKSKGGLKYNRRLGGTYTSATFLALMGTISAAAESGDPLQAGQRISVFSYGSGSCSEFYPVRVGPRATEIIANAGLDARLDARQTVTVPEYEAIERTRASYVETPTYDTDKHGPDGAWAKHWSAAYEGKGLCVLDGLHEWERRYRLS</sequence>
<dbReference type="Pfam" id="PF08540">
    <property type="entry name" value="HMG_CoA_synt_C"/>
    <property type="match status" value="1"/>
</dbReference>
<dbReference type="EMBL" id="JMCC02000054">
    <property type="protein sequence ID" value="KIG15421.1"/>
    <property type="molecule type" value="Genomic_DNA"/>
</dbReference>
<evidence type="ECO:0000259" key="4">
    <source>
        <dbReference type="Pfam" id="PF08540"/>
    </source>
</evidence>
<reference evidence="5 6" key="1">
    <citation type="submission" date="2014-12" db="EMBL/GenBank/DDBJ databases">
        <title>Genome assembly of Enhygromyxa salina DSM 15201.</title>
        <authorList>
            <person name="Sharma G."/>
            <person name="Subramanian S."/>
        </authorList>
    </citation>
    <scope>NUCLEOTIDE SEQUENCE [LARGE SCALE GENOMIC DNA]</scope>
    <source>
        <strain evidence="5 6">DSM 15201</strain>
    </source>
</reference>
<dbReference type="PANTHER" id="PTHR43323:SF2">
    <property type="entry name" value="HYDROXYMETHYLGLUTARYL-COA SYNTHASE"/>
    <property type="match status" value="1"/>
</dbReference>
<evidence type="ECO:0000256" key="1">
    <source>
        <dbReference type="ARBA" id="ARBA00007061"/>
    </source>
</evidence>
<feature type="domain" description="Hydroxymethylglutaryl-coenzyme A synthase N-terminal" evidence="3">
    <location>
        <begin position="6"/>
        <end position="170"/>
    </location>
</feature>
<gene>
    <name evidence="5" type="ORF">DB30_05617</name>
</gene>
<dbReference type="GO" id="GO:0006084">
    <property type="term" value="P:acetyl-CoA metabolic process"/>
    <property type="evidence" value="ECO:0007669"/>
    <property type="project" value="InterPro"/>
</dbReference>
<feature type="domain" description="Hydroxymethylglutaryl-coenzyme A synthase C-terminal" evidence="4">
    <location>
        <begin position="270"/>
        <end position="373"/>
    </location>
</feature>
<protein>
    <submittedName>
        <fullName evidence="5">Hydroxymethylglutaryl-CoA synthase</fullName>
    </submittedName>
</protein>
<proteinExistence type="inferred from homology"/>
<evidence type="ECO:0000259" key="3">
    <source>
        <dbReference type="Pfam" id="PF01154"/>
    </source>
</evidence>
<dbReference type="RefSeq" id="WP_146659875.1">
    <property type="nucleotide sequence ID" value="NZ_JMCC02000054.1"/>
</dbReference>
<accession>A0A0C2CWJ8</accession>
<dbReference type="InterPro" id="IPR016039">
    <property type="entry name" value="Thiolase-like"/>
</dbReference>
<evidence type="ECO:0000313" key="6">
    <source>
        <dbReference type="Proteomes" id="UP000031599"/>
    </source>
</evidence>
<comment type="caution">
    <text evidence="5">The sequence shown here is derived from an EMBL/GenBank/DDBJ whole genome shotgun (WGS) entry which is preliminary data.</text>
</comment>
<dbReference type="CDD" id="cd00827">
    <property type="entry name" value="init_cond_enzymes"/>
    <property type="match status" value="1"/>
</dbReference>
<dbReference type="AlphaFoldDB" id="A0A0C2CWJ8"/>
<dbReference type="SUPFAM" id="SSF53901">
    <property type="entry name" value="Thiolase-like"/>
    <property type="match status" value="2"/>
</dbReference>
<dbReference type="Pfam" id="PF01154">
    <property type="entry name" value="HMG_CoA_synt_N"/>
    <property type="match status" value="1"/>
</dbReference>
<evidence type="ECO:0000256" key="2">
    <source>
        <dbReference type="ARBA" id="ARBA00022679"/>
    </source>
</evidence>